<gene>
    <name evidence="1" type="ORF">LNAOJCKE_3292</name>
</gene>
<reference evidence="1" key="1">
    <citation type="journal article" date="2021" name="Front. Microbiol.">
        <title>Comprehensive Comparative Genomics and Phenotyping of Methylobacterium Species.</title>
        <authorList>
            <person name="Alessa O."/>
            <person name="Ogura Y."/>
            <person name="Fujitani Y."/>
            <person name="Takami H."/>
            <person name="Hayashi T."/>
            <person name="Sahin N."/>
            <person name="Tani A."/>
        </authorList>
    </citation>
    <scope>NUCLEOTIDE SEQUENCE</scope>
    <source>
        <strain evidence="1">NBRC 15686</strain>
    </source>
</reference>
<proteinExistence type="predicted"/>
<organism evidence="1 2">
    <name type="scientific">Methylorubrum aminovorans</name>
    <dbReference type="NCBI Taxonomy" id="269069"/>
    <lineage>
        <taxon>Bacteria</taxon>
        <taxon>Pseudomonadati</taxon>
        <taxon>Pseudomonadota</taxon>
        <taxon>Alphaproteobacteria</taxon>
        <taxon>Hyphomicrobiales</taxon>
        <taxon>Methylobacteriaceae</taxon>
        <taxon>Methylorubrum</taxon>
    </lineage>
</organism>
<dbReference type="Gene3D" id="1.25.40.10">
    <property type="entry name" value="Tetratricopeptide repeat domain"/>
    <property type="match status" value="1"/>
</dbReference>
<reference evidence="1" key="2">
    <citation type="submission" date="2021-08" db="EMBL/GenBank/DDBJ databases">
        <authorList>
            <person name="Tani A."/>
            <person name="Ola A."/>
            <person name="Ogura Y."/>
            <person name="Katsura K."/>
            <person name="Hayashi T."/>
        </authorList>
    </citation>
    <scope>NUCLEOTIDE SEQUENCE</scope>
    <source>
        <strain evidence="1">NBRC 15686</strain>
    </source>
</reference>
<name>A0ABQ4UGF2_9HYPH</name>
<sequence length="458" mass="49678">MAAPEAPPAAAGPDPIRIPIGDAVHVVRLDALQRFGATPLPEICEGPPETETMQAFLLTLICDAEQGKTTENGSGAPRPGEAALMLAAERLDALKDRPAAERETPLRAVNGLILAGLRRGEGGLLESLASRFSDLGEEARDGTPFAIAGELLLARTAFCDAADGHCRAGAETASADEFVQACRWHNDVDQLRRAGEIAERAERGEGPEPRQLDERGLFKARNAAGAAYSYAAAFAEPAERRPFMERSVAAYERALPSAEAQAPSFASARLWHNLGAAYVDRAALTRNLNDFERGVALYERAIPLFDPRDDRRALARARSNMGRARSRIATRTRDLAIHDRAVADQRAAIKGYEAASETFDAAFARYRLAQDLFDRAKTADGLARDLAASRAGDAALRRDVLIRIAAESREQALARIAQAVPVLERAGATQYLEWARELEAEIRVAEPKIEPKIESKTR</sequence>
<dbReference type="RefSeq" id="WP_238225643.1">
    <property type="nucleotide sequence ID" value="NZ_BAAADH010000007.1"/>
</dbReference>
<dbReference type="Proteomes" id="UP001055039">
    <property type="component" value="Unassembled WGS sequence"/>
</dbReference>
<keyword evidence="2" id="KW-1185">Reference proteome</keyword>
<evidence type="ECO:0000313" key="1">
    <source>
        <dbReference type="EMBL" id="GJE66078.1"/>
    </source>
</evidence>
<comment type="caution">
    <text evidence="1">The sequence shown here is derived from an EMBL/GenBank/DDBJ whole genome shotgun (WGS) entry which is preliminary data.</text>
</comment>
<evidence type="ECO:0000313" key="2">
    <source>
        <dbReference type="Proteomes" id="UP001055039"/>
    </source>
</evidence>
<dbReference type="EMBL" id="BPRC01000011">
    <property type="protein sequence ID" value="GJE66078.1"/>
    <property type="molecule type" value="Genomic_DNA"/>
</dbReference>
<evidence type="ECO:0008006" key="3">
    <source>
        <dbReference type="Google" id="ProtNLM"/>
    </source>
</evidence>
<protein>
    <recommendedName>
        <fullName evidence="3">Tetratricopeptide repeat protein</fullName>
    </recommendedName>
</protein>
<accession>A0ABQ4UGF2</accession>
<dbReference type="InterPro" id="IPR011990">
    <property type="entry name" value="TPR-like_helical_dom_sf"/>
</dbReference>